<name>A0A7W8Y9K7_9MICC</name>
<dbReference type="InterPro" id="IPR005886">
    <property type="entry name" value="UDP_G4E"/>
</dbReference>
<dbReference type="EC" id="5.1.3.2" evidence="4 8"/>
<evidence type="ECO:0000256" key="5">
    <source>
        <dbReference type="ARBA" id="ARBA00018569"/>
    </source>
</evidence>
<accession>A0A7W8Y9K7</accession>
<dbReference type="GO" id="GO:0006012">
    <property type="term" value="P:galactose metabolic process"/>
    <property type="evidence" value="ECO:0007669"/>
    <property type="project" value="UniProtKB-UniPathway"/>
</dbReference>
<protein>
    <recommendedName>
        <fullName evidence="5 8">UDP-glucose 4-epimerase</fullName>
        <ecNumber evidence="4 8">5.1.3.2</ecNumber>
    </recommendedName>
</protein>
<dbReference type="SUPFAM" id="SSF51735">
    <property type="entry name" value="NAD(P)-binding Rossmann-fold domains"/>
    <property type="match status" value="1"/>
</dbReference>
<dbReference type="EMBL" id="JACHBL010000001">
    <property type="protein sequence ID" value="MBB5597480.1"/>
    <property type="molecule type" value="Genomic_DNA"/>
</dbReference>
<evidence type="ECO:0000259" key="9">
    <source>
        <dbReference type="Pfam" id="PF16363"/>
    </source>
</evidence>
<reference evidence="10 11" key="1">
    <citation type="submission" date="2020-08" db="EMBL/GenBank/DDBJ databases">
        <title>Sequencing the genomes of 1000 actinobacteria strains.</title>
        <authorList>
            <person name="Klenk H.-P."/>
        </authorList>
    </citation>
    <scope>NUCLEOTIDE SEQUENCE [LARGE SCALE GENOMIC DNA]</scope>
    <source>
        <strain evidence="10 11">DSM 23694</strain>
    </source>
</reference>
<keyword evidence="6 8" id="KW-0520">NAD</keyword>
<keyword evidence="8" id="KW-0119">Carbohydrate metabolism</keyword>
<evidence type="ECO:0000313" key="10">
    <source>
        <dbReference type="EMBL" id="MBB5597480.1"/>
    </source>
</evidence>
<dbReference type="Proteomes" id="UP000523863">
    <property type="component" value="Unassembled WGS sequence"/>
</dbReference>
<evidence type="ECO:0000256" key="4">
    <source>
        <dbReference type="ARBA" id="ARBA00013189"/>
    </source>
</evidence>
<dbReference type="CDD" id="cd05247">
    <property type="entry name" value="UDP_G4E_1_SDR_e"/>
    <property type="match status" value="1"/>
</dbReference>
<evidence type="ECO:0000256" key="3">
    <source>
        <dbReference type="ARBA" id="ARBA00007637"/>
    </source>
</evidence>
<dbReference type="PANTHER" id="PTHR43725">
    <property type="entry name" value="UDP-GLUCOSE 4-EPIMERASE"/>
    <property type="match status" value="1"/>
</dbReference>
<dbReference type="AlphaFoldDB" id="A0A7W8Y9K7"/>
<feature type="domain" description="NAD(P)-binding" evidence="9">
    <location>
        <begin position="4"/>
        <end position="327"/>
    </location>
</feature>
<dbReference type="InterPro" id="IPR036291">
    <property type="entry name" value="NAD(P)-bd_dom_sf"/>
</dbReference>
<dbReference type="Gene3D" id="3.90.25.10">
    <property type="entry name" value="UDP-galactose 4-epimerase, domain 1"/>
    <property type="match status" value="1"/>
</dbReference>
<sequence>MRILVTGGAGYIGSHTVLQLLVAGHDVCVVDNYSNSSPKALERVYELASAETAGDPSLHVAEIDLNDADALDLLFADVTPEAVIHFAGFKAVGESVAEPLKYYRNNIVGTITLLETMSRHGVKNLVFSSSATVYGDAKELPVAEDAPRSVTNPYGRTKLMIEEILEDLVQADPEWSVGILRYFNPVGAHPSGQIGEDPQGIPNNLMPFIAQVAVGRREAVNVFGNDYPTPDGTGVRDYIHVEDLAEGHLQAVDYVAKNSGWRAWNLGTGKGVSVLELIASYSRACGRELPVNITDRRPGDIAESYADVSRAERELGWEAKRSVDEMTVDSWRWQSANPQGYRES</sequence>
<dbReference type="GO" id="GO:0003978">
    <property type="term" value="F:UDP-glucose 4-epimerase activity"/>
    <property type="evidence" value="ECO:0007669"/>
    <property type="project" value="UniProtKB-UniRule"/>
</dbReference>
<gene>
    <name evidence="10" type="ORF">BKA12_000560</name>
</gene>
<evidence type="ECO:0000256" key="1">
    <source>
        <dbReference type="ARBA" id="ARBA00000083"/>
    </source>
</evidence>
<comment type="similarity">
    <text evidence="3 8">Belongs to the NAD(P)-dependent epimerase/dehydratase family.</text>
</comment>
<dbReference type="NCBIfam" id="NF007956">
    <property type="entry name" value="PRK10675.1"/>
    <property type="match status" value="1"/>
</dbReference>
<organism evidence="10 11">
    <name type="scientific">Neomicrococcus lactis</name>
    <dbReference type="NCBI Taxonomy" id="732241"/>
    <lineage>
        <taxon>Bacteria</taxon>
        <taxon>Bacillati</taxon>
        <taxon>Actinomycetota</taxon>
        <taxon>Actinomycetes</taxon>
        <taxon>Micrococcales</taxon>
        <taxon>Micrococcaceae</taxon>
        <taxon>Neomicrococcus</taxon>
    </lineage>
</organism>
<dbReference type="PANTHER" id="PTHR43725:SF47">
    <property type="entry name" value="UDP-GLUCOSE 4-EPIMERASE"/>
    <property type="match status" value="1"/>
</dbReference>
<dbReference type="InterPro" id="IPR016040">
    <property type="entry name" value="NAD(P)-bd_dom"/>
</dbReference>
<dbReference type="Pfam" id="PF16363">
    <property type="entry name" value="GDP_Man_Dehyd"/>
    <property type="match status" value="1"/>
</dbReference>
<comment type="cofactor">
    <cofactor evidence="2 8">
        <name>NAD(+)</name>
        <dbReference type="ChEBI" id="CHEBI:57540"/>
    </cofactor>
</comment>
<proteinExistence type="inferred from homology"/>
<dbReference type="UniPathway" id="UPA00214"/>
<dbReference type="NCBIfam" id="TIGR01179">
    <property type="entry name" value="galE"/>
    <property type="match status" value="1"/>
</dbReference>
<evidence type="ECO:0000256" key="7">
    <source>
        <dbReference type="ARBA" id="ARBA00023235"/>
    </source>
</evidence>
<comment type="subunit">
    <text evidence="8">Homodimer.</text>
</comment>
<dbReference type="GO" id="GO:0005829">
    <property type="term" value="C:cytosol"/>
    <property type="evidence" value="ECO:0007669"/>
    <property type="project" value="TreeGrafter"/>
</dbReference>
<dbReference type="RefSeq" id="WP_183640503.1">
    <property type="nucleotide sequence ID" value="NZ_JACHBL010000001.1"/>
</dbReference>
<comment type="catalytic activity">
    <reaction evidence="1 8">
        <text>UDP-alpha-D-glucose = UDP-alpha-D-galactose</text>
        <dbReference type="Rhea" id="RHEA:22168"/>
        <dbReference type="ChEBI" id="CHEBI:58885"/>
        <dbReference type="ChEBI" id="CHEBI:66914"/>
        <dbReference type="EC" id="5.1.3.2"/>
    </reaction>
</comment>
<comment type="pathway">
    <text evidence="8">Carbohydrate metabolism; galactose metabolism.</text>
</comment>
<evidence type="ECO:0000256" key="8">
    <source>
        <dbReference type="RuleBase" id="RU366046"/>
    </source>
</evidence>
<evidence type="ECO:0000256" key="2">
    <source>
        <dbReference type="ARBA" id="ARBA00001911"/>
    </source>
</evidence>
<keyword evidence="7 8" id="KW-0413">Isomerase</keyword>
<evidence type="ECO:0000256" key="6">
    <source>
        <dbReference type="ARBA" id="ARBA00023027"/>
    </source>
</evidence>
<evidence type="ECO:0000313" key="11">
    <source>
        <dbReference type="Proteomes" id="UP000523863"/>
    </source>
</evidence>
<dbReference type="PRINTS" id="PR01713">
    <property type="entry name" value="NUCEPIMERASE"/>
</dbReference>
<keyword evidence="11" id="KW-1185">Reference proteome</keyword>
<comment type="caution">
    <text evidence="10">The sequence shown here is derived from an EMBL/GenBank/DDBJ whole genome shotgun (WGS) entry which is preliminary data.</text>
</comment>
<dbReference type="Gene3D" id="3.40.50.720">
    <property type="entry name" value="NAD(P)-binding Rossmann-like Domain"/>
    <property type="match status" value="1"/>
</dbReference>